<dbReference type="GO" id="GO:0008677">
    <property type="term" value="F:2-dehydropantoate 2-reductase activity"/>
    <property type="evidence" value="ECO:0007669"/>
    <property type="project" value="UniProtKB-EC"/>
</dbReference>
<protein>
    <submittedName>
        <fullName evidence="3">2-dehydropantoate 2-reductase</fullName>
        <ecNumber evidence="3">1.1.1.169</ecNumber>
    </submittedName>
</protein>
<keyword evidence="4" id="KW-1185">Reference proteome</keyword>
<evidence type="ECO:0000313" key="3">
    <source>
        <dbReference type="EMBL" id="MFC1415921.1"/>
    </source>
</evidence>
<dbReference type="SUPFAM" id="SSF51735">
    <property type="entry name" value="NAD(P)-binding Rossmann-fold domains"/>
    <property type="match status" value="1"/>
</dbReference>
<dbReference type="InterPro" id="IPR008927">
    <property type="entry name" value="6-PGluconate_DH-like_C_sf"/>
</dbReference>
<dbReference type="PANTHER" id="PTHR21708">
    <property type="entry name" value="PROBABLE 2-DEHYDROPANTOATE 2-REDUCTASE"/>
    <property type="match status" value="1"/>
</dbReference>
<feature type="domain" description="Ketopantoate reductase C-terminal" evidence="2">
    <location>
        <begin position="198"/>
        <end position="316"/>
    </location>
</feature>
<dbReference type="RefSeq" id="WP_380532536.1">
    <property type="nucleotide sequence ID" value="NZ_JBHFAB010000003.1"/>
</dbReference>
<dbReference type="InterPro" id="IPR013328">
    <property type="entry name" value="6PGD_dom2"/>
</dbReference>
<dbReference type="EC" id="1.1.1.169" evidence="3"/>
<dbReference type="PANTHER" id="PTHR21708:SF45">
    <property type="entry name" value="2-DEHYDROPANTOATE 2-REDUCTASE"/>
    <property type="match status" value="1"/>
</dbReference>
<sequence>MRICVLGAGAVGGLIGARLAAAGTEVSALARGATLASLRAHGWRLEQPDGGLLTAPVPATGDPAELGVQDLVVLAVKAHALEAALPVLAPLVGPDTAVVAAMNGVPWWFFEGFGGPCAGRRLASVDPDGRIAATVPVGNTVGCVVHLSASTPEPGLVRHHGGGRLILGEPDGAESPRVRELAALFAAAGFEAEVSTEIQHGVWYKLWGNMTMNPVSALTGATGDLILDDELVMAFCHDAMREAAAIGERIGCPIAERPEDRSQVTRKLGLTRTSMLQDAEAGRRLELDALVGAVREIGGLVGVPTPNIDALLGLTRLSARVRGLL</sequence>
<dbReference type="InterPro" id="IPR013752">
    <property type="entry name" value="KPA_reductase"/>
</dbReference>
<evidence type="ECO:0000313" key="4">
    <source>
        <dbReference type="Proteomes" id="UP001592531"/>
    </source>
</evidence>
<reference evidence="3 4" key="1">
    <citation type="submission" date="2024-09" db="EMBL/GenBank/DDBJ databases">
        <authorList>
            <person name="Lee S.D."/>
        </authorList>
    </citation>
    <scope>NUCLEOTIDE SEQUENCE [LARGE SCALE GENOMIC DNA]</scope>
    <source>
        <strain evidence="3 4">N8-3</strain>
    </source>
</reference>
<name>A0ABV6VQ91_9ACTN</name>
<organism evidence="3 4">
    <name type="scientific">Streptacidiphilus cavernicola</name>
    <dbReference type="NCBI Taxonomy" id="3342716"/>
    <lineage>
        <taxon>Bacteria</taxon>
        <taxon>Bacillati</taxon>
        <taxon>Actinomycetota</taxon>
        <taxon>Actinomycetes</taxon>
        <taxon>Kitasatosporales</taxon>
        <taxon>Streptomycetaceae</taxon>
        <taxon>Streptacidiphilus</taxon>
    </lineage>
</organism>
<accession>A0ABV6VQ91</accession>
<dbReference type="EMBL" id="JBHFAB010000003">
    <property type="protein sequence ID" value="MFC1415921.1"/>
    <property type="molecule type" value="Genomic_DNA"/>
</dbReference>
<dbReference type="InterPro" id="IPR013332">
    <property type="entry name" value="KPR_N"/>
</dbReference>
<comment type="caution">
    <text evidence="3">The sequence shown here is derived from an EMBL/GenBank/DDBJ whole genome shotgun (WGS) entry which is preliminary data.</text>
</comment>
<dbReference type="InterPro" id="IPR036291">
    <property type="entry name" value="NAD(P)-bd_dom_sf"/>
</dbReference>
<dbReference type="Pfam" id="PF08546">
    <property type="entry name" value="ApbA_C"/>
    <property type="match status" value="1"/>
</dbReference>
<dbReference type="Pfam" id="PF02558">
    <property type="entry name" value="ApbA"/>
    <property type="match status" value="1"/>
</dbReference>
<keyword evidence="3" id="KW-0560">Oxidoreductase</keyword>
<proteinExistence type="predicted"/>
<dbReference type="Proteomes" id="UP001592531">
    <property type="component" value="Unassembled WGS sequence"/>
</dbReference>
<gene>
    <name evidence="3" type="ORF">ACEZDE_04585</name>
</gene>
<evidence type="ECO:0000259" key="2">
    <source>
        <dbReference type="Pfam" id="PF08546"/>
    </source>
</evidence>
<dbReference type="SUPFAM" id="SSF48179">
    <property type="entry name" value="6-phosphogluconate dehydrogenase C-terminal domain-like"/>
    <property type="match status" value="1"/>
</dbReference>
<evidence type="ECO:0000259" key="1">
    <source>
        <dbReference type="Pfam" id="PF02558"/>
    </source>
</evidence>
<dbReference type="Gene3D" id="1.10.1040.10">
    <property type="entry name" value="N-(1-d-carboxylethyl)-l-norvaline Dehydrogenase, domain 2"/>
    <property type="match status" value="1"/>
</dbReference>
<feature type="domain" description="Ketopantoate reductase N-terminal" evidence="1">
    <location>
        <begin position="3"/>
        <end position="105"/>
    </location>
</feature>
<dbReference type="NCBIfam" id="NF005089">
    <property type="entry name" value="PRK06522.1-4"/>
    <property type="match status" value="1"/>
</dbReference>
<dbReference type="Gene3D" id="3.40.50.720">
    <property type="entry name" value="NAD(P)-binding Rossmann-like Domain"/>
    <property type="match status" value="1"/>
</dbReference>
<dbReference type="InterPro" id="IPR051402">
    <property type="entry name" value="KPR-Related"/>
</dbReference>